<dbReference type="OrthoDB" id="263773at2"/>
<dbReference type="InterPro" id="IPR036439">
    <property type="entry name" value="Dockerin_dom_sf"/>
</dbReference>
<reference evidence="1 2" key="1">
    <citation type="submission" date="2019-02" db="EMBL/GenBank/DDBJ databases">
        <title>Deep-cultivation of Planctomycetes and their phenomic and genomic characterization uncovers novel biology.</title>
        <authorList>
            <person name="Wiegand S."/>
            <person name="Jogler M."/>
            <person name="Boedeker C."/>
            <person name="Pinto D."/>
            <person name="Vollmers J."/>
            <person name="Rivas-Marin E."/>
            <person name="Kohn T."/>
            <person name="Peeters S.H."/>
            <person name="Heuer A."/>
            <person name="Rast P."/>
            <person name="Oberbeckmann S."/>
            <person name="Bunk B."/>
            <person name="Jeske O."/>
            <person name="Meyerdierks A."/>
            <person name="Storesund J.E."/>
            <person name="Kallscheuer N."/>
            <person name="Luecker S."/>
            <person name="Lage O.M."/>
            <person name="Pohl T."/>
            <person name="Merkel B.J."/>
            <person name="Hornburger P."/>
            <person name="Mueller R.-W."/>
            <person name="Bruemmer F."/>
            <person name="Labrenz M."/>
            <person name="Spormann A.M."/>
            <person name="Op Den Camp H."/>
            <person name="Overmann J."/>
            <person name="Amann R."/>
            <person name="Jetten M.S.M."/>
            <person name="Mascher T."/>
            <person name="Medema M.H."/>
            <person name="Devos D.P."/>
            <person name="Kaster A.-K."/>
            <person name="Ovreas L."/>
            <person name="Rohde M."/>
            <person name="Galperin M.Y."/>
            <person name="Jogler C."/>
        </authorList>
    </citation>
    <scope>NUCLEOTIDE SEQUENCE [LARGE SCALE GENOMIC DNA]</scope>
    <source>
        <strain evidence="1 2">KOR34</strain>
    </source>
</reference>
<dbReference type="SUPFAM" id="SSF63446">
    <property type="entry name" value="Type I dockerin domain"/>
    <property type="match status" value="1"/>
</dbReference>
<evidence type="ECO:0008006" key="3">
    <source>
        <dbReference type="Google" id="ProtNLM"/>
    </source>
</evidence>
<organism evidence="1 2">
    <name type="scientific">Posidoniimonas corsicana</name>
    <dbReference type="NCBI Taxonomy" id="1938618"/>
    <lineage>
        <taxon>Bacteria</taxon>
        <taxon>Pseudomonadati</taxon>
        <taxon>Planctomycetota</taxon>
        <taxon>Planctomycetia</taxon>
        <taxon>Pirellulales</taxon>
        <taxon>Lacipirellulaceae</taxon>
        <taxon>Posidoniimonas</taxon>
    </lineage>
</organism>
<sequence>MWQVEFLIPTNCSFSAARNFKRMHFRQLPYSILIACLAGSCSGATLNLDGVANNGSRFIEHRQGAFWELGQTRPSTRVDNPDGAFTYSELPNYVPQGGGGIAFPNKQDFWDLGVIEYDDATGEITGLEFDFEPHVAPGQFTYFQAVTQASAYATSFNAFSGAVTYSDVGLPTINLISEIVFSIDGDASGDGILAYTGSFMVTDNDFVLDVDDTAFSQSYQAFSGDGDLRVEWNVSGALTVPLVGDFNLDGAVDAADYTVWRDNAGSVGEDLAGDANQDQVVDEADYVAWHENYGRSAGVGALEQTAAPEPAAAALLLATLCGGALYRSAGRSRAARRDT</sequence>
<dbReference type="RefSeq" id="WP_146563627.1">
    <property type="nucleotide sequence ID" value="NZ_SIHJ01000001.1"/>
</dbReference>
<protein>
    <recommendedName>
        <fullName evidence="3">PEP-CTERM protein-sorting domain-containing protein</fullName>
    </recommendedName>
</protein>
<dbReference type="InterPro" id="IPR018247">
    <property type="entry name" value="EF_Hand_1_Ca_BS"/>
</dbReference>
<accession>A0A5C5VG40</accession>
<evidence type="ECO:0000313" key="1">
    <source>
        <dbReference type="EMBL" id="TWT36602.1"/>
    </source>
</evidence>
<name>A0A5C5VG40_9BACT</name>
<dbReference type="Gene3D" id="1.10.1330.10">
    <property type="entry name" value="Dockerin domain"/>
    <property type="match status" value="1"/>
</dbReference>
<dbReference type="PROSITE" id="PS00018">
    <property type="entry name" value="EF_HAND_1"/>
    <property type="match status" value="1"/>
</dbReference>
<dbReference type="Proteomes" id="UP000316714">
    <property type="component" value="Unassembled WGS sequence"/>
</dbReference>
<evidence type="ECO:0000313" key="2">
    <source>
        <dbReference type="Proteomes" id="UP000316714"/>
    </source>
</evidence>
<proteinExistence type="predicted"/>
<comment type="caution">
    <text evidence="1">The sequence shown here is derived from an EMBL/GenBank/DDBJ whole genome shotgun (WGS) entry which is preliminary data.</text>
</comment>
<dbReference type="EMBL" id="SIHJ01000001">
    <property type="protein sequence ID" value="TWT36602.1"/>
    <property type="molecule type" value="Genomic_DNA"/>
</dbReference>
<dbReference type="AlphaFoldDB" id="A0A5C5VG40"/>
<gene>
    <name evidence="1" type="ORF">KOR34_15080</name>
</gene>
<keyword evidence="2" id="KW-1185">Reference proteome</keyword>
<dbReference type="GO" id="GO:0000272">
    <property type="term" value="P:polysaccharide catabolic process"/>
    <property type="evidence" value="ECO:0007669"/>
    <property type="project" value="InterPro"/>
</dbReference>